<evidence type="ECO:0000313" key="1">
    <source>
        <dbReference type="EMBL" id="WAM31772.1"/>
    </source>
</evidence>
<accession>A0ABY7BIR6</accession>
<evidence type="ECO:0008006" key="3">
    <source>
        <dbReference type="Google" id="ProtNLM"/>
    </source>
</evidence>
<gene>
    <name evidence="1" type="ORF">OTJ99_000224</name>
</gene>
<dbReference type="EMBL" id="CP113864">
    <property type="protein sequence ID" value="WAM31772.1"/>
    <property type="molecule type" value="Genomic_DNA"/>
</dbReference>
<sequence length="58" mass="6954">MEEFTSIEFDYKKYQKSKDEGRYEIIEGRFFNLATSPSVFHRHMCGNIYHKLRIFSAG</sequence>
<dbReference type="Proteomes" id="UP001164745">
    <property type="component" value="Chromosome"/>
</dbReference>
<reference evidence="1" key="1">
    <citation type="submission" date="2022-12" db="EMBL/GenBank/DDBJ databases">
        <authorList>
            <person name="Bing R.G."/>
            <person name="Willard D.J."/>
            <person name="Manesh M.J.H."/>
            <person name="Laemthong T."/>
            <person name="Crosby J.R."/>
            <person name="Kelly R.M."/>
        </authorList>
    </citation>
    <scope>NUCLEOTIDE SEQUENCE</scope>
    <source>
        <strain evidence="1">DSM 8991</strain>
    </source>
</reference>
<protein>
    <recommendedName>
        <fullName evidence="3">Restriction endonuclease domain-containing protein</fullName>
    </recommendedName>
</protein>
<name>A0ABY7BIR6_9FIRM</name>
<keyword evidence="2" id="KW-1185">Reference proteome</keyword>
<dbReference type="RefSeq" id="WP_235374686.1">
    <property type="nucleotide sequence ID" value="NZ_CP113864.1"/>
</dbReference>
<evidence type="ECO:0000313" key="2">
    <source>
        <dbReference type="Proteomes" id="UP001164745"/>
    </source>
</evidence>
<organism evidence="1 2">
    <name type="scientific">Caldicellulosiruptor naganoensis</name>
    <dbReference type="NCBI Taxonomy" id="29324"/>
    <lineage>
        <taxon>Bacteria</taxon>
        <taxon>Bacillati</taxon>
        <taxon>Bacillota</taxon>
        <taxon>Bacillota incertae sedis</taxon>
        <taxon>Caldicellulosiruptorales</taxon>
        <taxon>Caldicellulosiruptoraceae</taxon>
        <taxon>Caldicellulosiruptor</taxon>
    </lineage>
</organism>
<proteinExistence type="predicted"/>